<dbReference type="GO" id="GO:0005739">
    <property type="term" value="C:mitochondrion"/>
    <property type="evidence" value="ECO:0007669"/>
    <property type="project" value="TreeGrafter"/>
</dbReference>
<comment type="caution">
    <text evidence="8">The sequence shown here is derived from an EMBL/GenBank/DDBJ whole genome shotgun (WGS) entry which is preliminary data.</text>
</comment>
<evidence type="ECO:0000313" key="8">
    <source>
        <dbReference type="EMBL" id="MCI15797.1"/>
    </source>
</evidence>
<organism evidence="8 9">
    <name type="scientific">Trifolium medium</name>
    <dbReference type="NCBI Taxonomy" id="97028"/>
    <lineage>
        <taxon>Eukaryota</taxon>
        <taxon>Viridiplantae</taxon>
        <taxon>Streptophyta</taxon>
        <taxon>Embryophyta</taxon>
        <taxon>Tracheophyta</taxon>
        <taxon>Spermatophyta</taxon>
        <taxon>Magnoliopsida</taxon>
        <taxon>eudicotyledons</taxon>
        <taxon>Gunneridae</taxon>
        <taxon>Pentapetalae</taxon>
        <taxon>rosids</taxon>
        <taxon>fabids</taxon>
        <taxon>Fabales</taxon>
        <taxon>Fabaceae</taxon>
        <taxon>Papilionoideae</taxon>
        <taxon>50 kb inversion clade</taxon>
        <taxon>NPAAA clade</taxon>
        <taxon>Hologalegina</taxon>
        <taxon>IRL clade</taxon>
        <taxon>Trifolieae</taxon>
        <taxon>Trifolium</taxon>
    </lineage>
</organism>
<comment type="subcellular location">
    <subcellularLocation>
        <location evidence="1">Cytoplasm</location>
    </subcellularLocation>
</comment>
<evidence type="ECO:0000313" key="9">
    <source>
        <dbReference type="Proteomes" id="UP000265520"/>
    </source>
</evidence>
<keyword evidence="7" id="KW-0030">Aminoacyl-tRNA synthetase</keyword>
<feature type="non-terminal residue" evidence="8">
    <location>
        <position position="91"/>
    </location>
</feature>
<sequence>MLLYSILQEESGVPLVAHEKIEPKEVEKLVITPIKKELGKAFEGSQKMVVEALEAMHEKEALDMKAALESKGEVEFDVCTLGKTVTINKSM</sequence>
<keyword evidence="4" id="KW-0547">Nucleotide-binding</keyword>
<evidence type="ECO:0000256" key="5">
    <source>
        <dbReference type="ARBA" id="ARBA00022840"/>
    </source>
</evidence>
<name>A0A392PVU0_9FABA</name>
<dbReference type="GO" id="GO:0005524">
    <property type="term" value="F:ATP binding"/>
    <property type="evidence" value="ECO:0007669"/>
    <property type="project" value="UniProtKB-KW"/>
</dbReference>
<keyword evidence="5" id="KW-0067">ATP-binding</keyword>
<dbReference type="Proteomes" id="UP000265520">
    <property type="component" value="Unassembled WGS sequence"/>
</dbReference>
<keyword evidence="6" id="KW-0648">Protein biosynthesis</keyword>
<evidence type="ECO:0000256" key="4">
    <source>
        <dbReference type="ARBA" id="ARBA00022741"/>
    </source>
</evidence>
<dbReference type="AlphaFoldDB" id="A0A392PVU0"/>
<proteinExistence type="predicted"/>
<evidence type="ECO:0000256" key="1">
    <source>
        <dbReference type="ARBA" id="ARBA00004496"/>
    </source>
</evidence>
<dbReference type="Gene3D" id="3.30.720.200">
    <property type="match status" value="1"/>
</dbReference>
<dbReference type="GO" id="GO:0070150">
    <property type="term" value="P:mitochondrial glycyl-tRNA aminoacylation"/>
    <property type="evidence" value="ECO:0007669"/>
    <property type="project" value="TreeGrafter"/>
</dbReference>
<dbReference type="EMBL" id="LXQA010098001">
    <property type="protein sequence ID" value="MCI15797.1"/>
    <property type="molecule type" value="Genomic_DNA"/>
</dbReference>
<dbReference type="PANTHER" id="PTHR10745:SF0">
    <property type="entry name" value="GLYCINE--TRNA LIGASE"/>
    <property type="match status" value="1"/>
</dbReference>
<evidence type="ECO:0000256" key="7">
    <source>
        <dbReference type="ARBA" id="ARBA00023146"/>
    </source>
</evidence>
<dbReference type="InterPro" id="IPR027031">
    <property type="entry name" value="Gly-tRNA_synthase/POLG2"/>
</dbReference>
<evidence type="ECO:0000256" key="6">
    <source>
        <dbReference type="ARBA" id="ARBA00022917"/>
    </source>
</evidence>
<evidence type="ECO:0000256" key="2">
    <source>
        <dbReference type="ARBA" id="ARBA00022490"/>
    </source>
</evidence>
<dbReference type="FunFam" id="3.30.720.200:FF:000001">
    <property type="entry name" value="Glycine--tRNA ligase 2"/>
    <property type="match status" value="1"/>
</dbReference>
<dbReference type="GO" id="GO:0004820">
    <property type="term" value="F:glycine-tRNA ligase activity"/>
    <property type="evidence" value="ECO:0007669"/>
    <property type="project" value="TreeGrafter"/>
</dbReference>
<protein>
    <submittedName>
        <fullName evidence="8">Glycine--tRNA ligase 1 mitochondrial-like</fullName>
    </submittedName>
</protein>
<accession>A0A392PVU0</accession>
<keyword evidence="2" id="KW-0963">Cytoplasm</keyword>
<reference evidence="8 9" key="1">
    <citation type="journal article" date="2018" name="Front. Plant Sci.">
        <title>Red Clover (Trifolium pratense) and Zigzag Clover (T. medium) - A Picture of Genomic Similarities and Differences.</title>
        <authorList>
            <person name="Dluhosova J."/>
            <person name="Istvanek J."/>
            <person name="Nedelnik J."/>
            <person name="Repkova J."/>
        </authorList>
    </citation>
    <scope>NUCLEOTIDE SEQUENCE [LARGE SCALE GENOMIC DNA]</scope>
    <source>
        <strain evidence="9">cv. 10/8</strain>
        <tissue evidence="8">Leaf</tissue>
    </source>
</reference>
<evidence type="ECO:0000256" key="3">
    <source>
        <dbReference type="ARBA" id="ARBA00022598"/>
    </source>
</evidence>
<keyword evidence="3 8" id="KW-0436">Ligase</keyword>
<keyword evidence="9" id="KW-1185">Reference proteome</keyword>
<dbReference type="PANTHER" id="PTHR10745">
    <property type="entry name" value="GLYCYL-TRNA SYNTHETASE/DNA POLYMERASE SUBUNIT GAMMA-2"/>
    <property type="match status" value="1"/>
</dbReference>